<name>D7DTK5_METV3</name>
<feature type="transmembrane region" description="Helical" evidence="7">
    <location>
        <begin position="238"/>
        <end position="262"/>
    </location>
</feature>
<keyword evidence="9" id="KW-1185">Reference proteome</keyword>
<evidence type="ECO:0000256" key="7">
    <source>
        <dbReference type="SAM" id="Phobius"/>
    </source>
</evidence>
<evidence type="ECO:0000256" key="4">
    <source>
        <dbReference type="ARBA" id="ARBA00022692"/>
    </source>
</evidence>
<dbReference type="Pfam" id="PF03773">
    <property type="entry name" value="ArsP_1"/>
    <property type="match status" value="1"/>
</dbReference>
<dbReference type="eggNOG" id="arCOG02712">
    <property type="taxonomic scope" value="Archaea"/>
</dbReference>
<dbReference type="AlphaFoldDB" id="D7DTK5"/>
<evidence type="ECO:0000256" key="2">
    <source>
        <dbReference type="ARBA" id="ARBA00006386"/>
    </source>
</evidence>
<dbReference type="KEGG" id="mvo:Mvol_0806"/>
<dbReference type="InterPro" id="IPR005524">
    <property type="entry name" value="DUF318"/>
</dbReference>
<evidence type="ECO:0000256" key="6">
    <source>
        <dbReference type="ARBA" id="ARBA00023136"/>
    </source>
</evidence>
<evidence type="ECO:0000256" key="1">
    <source>
        <dbReference type="ARBA" id="ARBA00004651"/>
    </source>
</evidence>
<feature type="transmembrane region" description="Helical" evidence="7">
    <location>
        <begin position="131"/>
        <end position="151"/>
    </location>
</feature>
<dbReference type="Proteomes" id="UP000007722">
    <property type="component" value="Chromosome"/>
</dbReference>
<dbReference type="OrthoDB" id="62182at2157"/>
<feature type="transmembrane region" description="Helical" evidence="7">
    <location>
        <begin position="305"/>
        <end position="324"/>
    </location>
</feature>
<dbReference type="STRING" id="456320.Mvol_0806"/>
<proteinExistence type="inferred from homology"/>
<gene>
    <name evidence="8" type="ordered locus">Mvol_0806</name>
</gene>
<feature type="transmembrane region" description="Helical" evidence="7">
    <location>
        <begin position="98"/>
        <end position="119"/>
    </location>
</feature>
<sequence>MDFIELLNNSLTIIVNTNLDKYLDTYLDSYLNVNLISLNYDNIIYIILKSFEKSVNFLKDSILFILIGFVISAFLKVKLKGDLRKKIVHNLNYSKFSLLKSSLMGAILPLCSASGVPVANAMNSKGVNMGTSMAFIISAASITPIGFFMTLSIIGYKLAIYQVILSLILSISVGTLFLNDKYTPYFKEGKQQENTFKSVLISQLKFIMPSILLGYILSGFFATLIPSEVIIMLLSNNIFTYFIISAIRLVIFLCPYALIPLINNFAIDGIPKGIILSFLISAPATGLPLILALNKCYGLKKTLKYIVSIVVISALLGILSDTFIF</sequence>
<evidence type="ECO:0000256" key="5">
    <source>
        <dbReference type="ARBA" id="ARBA00022989"/>
    </source>
</evidence>
<dbReference type="PANTHER" id="PTHR34184">
    <property type="entry name" value="UPF0718 PROTEIN YCGR"/>
    <property type="match status" value="1"/>
</dbReference>
<dbReference type="InterPro" id="IPR052923">
    <property type="entry name" value="UPF0718"/>
</dbReference>
<organism evidence="8 9">
    <name type="scientific">Methanococcus voltae (strain ATCC BAA-1334 / A3)</name>
    <dbReference type="NCBI Taxonomy" id="456320"/>
    <lineage>
        <taxon>Archaea</taxon>
        <taxon>Methanobacteriati</taxon>
        <taxon>Methanobacteriota</taxon>
        <taxon>Methanomada group</taxon>
        <taxon>Methanococci</taxon>
        <taxon>Methanococcales</taxon>
        <taxon>Methanococcaceae</taxon>
        <taxon>Methanococcus</taxon>
    </lineage>
</organism>
<keyword evidence="4 7" id="KW-0812">Transmembrane</keyword>
<comment type="similarity">
    <text evidence="2">Belongs to the UPF0718 family.</text>
</comment>
<evidence type="ECO:0000313" key="8">
    <source>
        <dbReference type="EMBL" id="ADI36465.1"/>
    </source>
</evidence>
<dbReference type="EMBL" id="CP002057">
    <property type="protein sequence ID" value="ADI36465.1"/>
    <property type="molecule type" value="Genomic_DNA"/>
</dbReference>
<keyword evidence="6 7" id="KW-0472">Membrane</keyword>
<reference evidence="8 9" key="1">
    <citation type="submission" date="2010-05" db="EMBL/GenBank/DDBJ databases">
        <title>Complete sequence of Methanococcus voltae A3.</title>
        <authorList>
            <consortium name="US DOE Joint Genome Institute"/>
            <person name="Lucas S."/>
            <person name="Copeland A."/>
            <person name="Lapidus A."/>
            <person name="Cheng J.-F."/>
            <person name="Bruce D."/>
            <person name="Goodwin L."/>
            <person name="Pitluck S."/>
            <person name="Lowry S."/>
            <person name="Clum A."/>
            <person name="Land M."/>
            <person name="Hauser L."/>
            <person name="Kyrpides N."/>
            <person name="Mikhailova N."/>
            <person name="Whitman W.B."/>
            <person name="Woyke T."/>
        </authorList>
    </citation>
    <scope>NUCLEOTIDE SEQUENCE [LARGE SCALE GENOMIC DNA]</scope>
    <source>
        <strain evidence="9">ATCC BAA-1334 / A3</strain>
    </source>
</reference>
<feature type="transmembrane region" description="Helical" evidence="7">
    <location>
        <begin position="206"/>
        <end position="226"/>
    </location>
</feature>
<comment type="subcellular location">
    <subcellularLocation>
        <location evidence="1">Cell membrane</location>
        <topology evidence="1">Multi-pass membrane protein</topology>
    </subcellularLocation>
</comment>
<evidence type="ECO:0000256" key="3">
    <source>
        <dbReference type="ARBA" id="ARBA00022475"/>
    </source>
</evidence>
<feature type="transmembrane region" description="Helical" evidence="7">
    <location>
        <begin position="274"/>
        <end position="293"/>
    </location>
</feature>
<protein>
    <submittedName>
        <fullName evidence="8">Permease</fullName>
    </submittedName>
</protein>
<dbReference type="GO" id="GO:0005886">
    <property type="term" value="C:plasma membrane"/>
    <property type="evidence" value="ECO:0007669"/>
    <property type="project" value="UniProtKB-SubCell"/>
</dbReference>
<dbReference type="HOGENOM" id="CLU_975256_0_0_2"/>
<accession>D7DTK5</accession>
<feature type="transmembrane region" description="Helical" evidence="7">
    <location>
        <begin position="61"/>
        <end position="77"/>
    </location>
</feature>
<dbReference type="PANTHER" id="PTHR34184:SF4">
    <property type="entry name" value="UPF0718 PROTEIN YCGR"/>
    <property type="match status" value="1"/>
</dbReference>
<keyword evidence="3" id="KW-1003">Cell membrane</keyword>
<evidence type="ECO:0000313" key="9">
    <source>
        <dbReference type="Proteomes" id="UP000007722"/>
    </source>
</evidence>
<feature type="transmembrane region" description="Helical" evidence="7">
    <location>
        <begin position="158"/>
        <end position="178"/>
    </location>
</feature>
<keyword evidence="5 7" id="KW-1133">Transmembrane helix</keyword>
<dbReference type="InParanoid" id="D7DTK5"/>